<keyword evidence="4" id="KW-0378">Hydrolase</keyword>
<dbReference type="Proteomes" id="UP000281553">
    <property type="component" value="Unassembled WGS sequence"/>
</dbReference>
<dbReference type="OrthoDB" id="194865at2759"/>
<evidence type="ECO:0000256" key="7">
    <source>
        <dbReference type="SAM" id="Phobius"/>
    </source>
</evidence>
<keyword evidence="3" id="KW-0719">Serine esterase</keyword>
<protein>
    <recommendedName>
        <fullName evidence="2">protein phosphatase methylesterase-1</fullName>
        <ecNumber evidence="2">3.1.1.89</ecNumber>
    </recommendedName>
</protein>
<keyword evidence="10" id="KW-1185">Reference proteome</keyword>
<evidence type="ECO:0000313" key="10">
    <source>
        <dbReference type="Proteomes" id="UP000281553"/>
    </source>
</evidence>
<dbReference type="Gene3D" id="3.40.50.1820">
    <property type="entry name" value="alpha/beta hydrolase"/>
    <property type="match status" value="1"/>
</dbReference>
<comment type="catalytic activity">
    <reaction evidence="5">
        <text>[phosphatase 2A protein]-C-terminal L-leucine methyl ester + H2O = [phosphatase 2A protein]-C-terminal L-leucine + methanol + H(+)</text>
        <dbReference type="Rhea" id="RHEA:48548"/>
        <dbReference type="Rhea" id="RHEA-COMP:12134"/>
        <dbReference type="Rhea" id="RHEA-COMP:12135"/>
        <dbReference type="ChEBI" id="CHEBI:15377"/>
        <dbReference type="ChEBI" id="CHEBI:15378"/>
        <dbReference type="ChEBI" id="CHEBI:17790"/>
        <dbReference type="ChEBI" id="CHEBI:90516"/>
        <dbReference type="ChEBI" id="CHEBI:90517"/>
        <dbReference type="EC" id="3.1.1.89"/>
    </reaction>
</comment>
<dbReference type="InterPro" id="IPR000073">
    <property type="entry name" value="AB_hydrolase_1"/>
</dbReference>
<evidence type="ECO:0000256" key="1">
    <source>
        <dbReference type="ARBA" id="ARBA00008645"/>
    </source>
</evidence>
<organism evidence="9 10">
    <name type="scientific">Dibothriocephalus latus</name>
    <name type="common">Fish tapeworm</name>
    <name type="synonym">Diphyllobothrium latum</name>
    <dbReference type="NCBI Taxonomy" id="60516"/>
    <lineage>
        <taxon>Eukaryota</taxon>
        <taxon>Metazoa</taxon>
        <taxon>Spiralia</taxon>
        <taxon>Lophotrochozoa</taxon>
        <taxon>Platyhelminthes</taxon>
        <taxon>Cestoda</taxon>
        <taxon>Eucestoda</taxon>
        <taxon>Diphyllobothriidea</taxon>
        <taxon>Diphyllobothriidae</taxon>
        <taxon>Dibothriocephalus</taxon>
    </lineage>
</organism>
<evidence type="ECO:0000256" key="3">
    <source>
        <dbReference type="ARBA" id="ARBA00022487"/>
    </source>
</evidence>
<dbReference type="SUPFAM" id="SSF53474">
    <property type="entry name" value="alpha/beta-Hydrolases"/>
    <property type="match status" value="1"/>
</dbReference>
<comment type="similarity">
    <text evidence="1">Belongs to the AB hydrolase superfamily.</text>
</comment>
<evidence type="ECO:0000256" key="6">
    <source>
        <dbReference type="SAM" id="MobiDB-lite"/>
    </source>
</evidence>
<dbReference type="PANTHER" id="PTHR14189:SF0">
    <property type="entry name" value="PROTEIN PHOSPHATASE METHYLESTERASE 1"/>
    <property type="match status" value="1"/>
</dbReference>
<reference evidence="9 10" key="1">
    <citation type="submission" date="2018-11" db="EMBL/GenBank/DDBJ databases">
        <authorList>
            <consortium name="Pathogen Informatics"/>
        </authorList>
    </citation>
    <scope>NUCLEOTIDE SEQUENCE [LARGE SCALE GENOMIC DNA]</scope>
</reference>
<dbReference type="AlphaFoldDB" id="A0A3P7NZ14"/>
<evidence type="ECO:0000313" key="9">
    <source>
        <dbReference type="EMBL" id="VDN13472.1"/>
    </source>
</evidence>
<keyword evidence="7" id="KW-0812">Transmembrane</keyword>
<dbReference type="InterPro" id="IPR016812">
    <property type="entry name" value="PPase_methylesterase_euk"/>
</dbReference>
<evidence type="ECO:0000259" key="8">
    <source>
        <dbReference type="Pfam" id="PF12697"/>
    </source>
</evidence>
<feature type="transmembrane region" description="Helical" evidence="7">
    <location>
        <begin position="43"/>
        <end position="64"/>
    </location>
</feature>
<evidence type="ECO:0000256" key="5">
    <source>
        <dbReference type="ARBA" id="ARBA00049203"/>
    </source>
</evidence>
<keyword evidence="7" id="KW-0472">Membrane</keyword>
<keyword evidence="7" id="KW-1133">Transmembrane helix</keyword>
<dbReference type="InterPro" id="IPR029058">
    <property type="entry name" value="AB_hydrolase_fold"/>
</dbReference>
<dbReference type="PANTHER" id="PTHR14189">
    <property type="entry name" value="PROTEIN PHOSPHATASE METHYLESTERASE-1 RELATED"/>
    <property type="match status" value="1"/>
</dbReference>
<dbReference type="GO" id="GO:0051723">
    <property type="term" value="F:protein methylesterase activity"/>
    <property type="evidence" value="ECO:0007669"/>
    <property type="project" value="UniProtKB-EC"/>
</dbReference>
<proteinExistence type="inferred from homology"/>
<dbReference type="EC" id="3.1.1.89" evidence="2"/>
<sequence>MSNHHKSASYQPCKWSKYFNIRDDIEIESGTFRIYRRGVEGPLLFFIHGGGFSALSWALLSSAMTREVRCQCLAVDMRGHGDTHCHDESDLSIETLTSDIIKIIFAMFPTEAPPIVLIGHSMGGAVAVHVAQKRAIPSLAALVVVDVVEDDVDFRTGQVRNLESARVSFPGQLRRMSTGETATCELDRGVACIDVNPHGPPKTESSDDHRSLSAVPESSDMEATSEHSFSTADVKVDMSAHDLPPPAAGSIADSIVSNRIPLLCNNLSVY</sequence>
<accession>A0A3P7NZ14</accession>
<dbReference type="Pfam" id="PF12697">
    <property type="entry name" value="Abhydrolase_6"/>
    <property type="match status" value="1"/>
</dbReference>
<feature type="domain" description="AB hydrolase-1" evidence="8">
    <location>
        <begin position="44"/>
        <end position="163"/>
    </location>
</feature>
<feature type="region of interest" description="Disordered" evidence="6">
    <location>
        <begin position="196"/>
        <end position="229"/>
    </location>
</feature>
<evidence type="ECO:0000256" key="4">
    <source>
        <dbReference type="ARBA" id="ARBA00022801"/>
    </source>
</evidence>
<gene>
    <name evidence="9" type="ORF">DILT_LOCUS9303</name>
</gene>
<name>A0A3P7NZ14_DIBLA</name>
<evidence type="ECO:0000256" key="2">
    <source>
        <dbReference type="ARBA" id="ARBA00013111"/>
    </source>
</evidence>
<dbReference type="EMBL" id="UYRU01056474">
    <property type="protein sequence ID" value="VDN13472.1"/>
    <property type="molecule type" value="Genomic_DNA"/>
</dbReference>